<dbReference type="PROSITE" id="PS51387">
    <property type="entry name" value="FAD_PCMH"/>
    <property type="match status" value="1"/>
</dbReference>
<dbReference type="EMBL" id="LC208781">
    <property type="protein sequence ID" value="BAZ95824.1"/>
    <property type="molecule type" value="Genomic_DNA"/>
</dbReference>
<dbReference type="PANTHER" id="PTHR13878:SF91">
    <property type="entry name" value="FAD BINDING DOMAIN PROTEIN (AFU_ORTHOLOGUE AFUA_6G12070)-RELATED"/>
    <property type="match status" value="1"/>
</dbReference>
<dbReference type="PANTHER" id="PTHR13878">
    <property type="entry name" value="GULONOLACTONE OXIDASE"/>
    <property type="match status" value="1"/>
</dbReference>
<dbReference type="InterPro" id="IPR012951">
    <property type="entry name" value="BBE"/>
</dbReference>
<dbReference type="InterPro" id="IPR050432">
    <property type="entry name" value="FAD-linked_Oxidoreductases_BP"/>
</dbReference>
<protein>
    <submittedName>
        <fullName evidence="5">Oxidereductase, FAD binding domain cpaB</fullName>
    </submittedName>
</protein>
<reference evidence="5" key="1">
    <citation type="submission" date="2017-01" db="EMBL/GenBank/DDBJ databases">
        <title>Biosynthetic gene cluster of curvupallides.</title>
        <authorList>
            <person name="Tsunematsu Y."/>
            <person name="Watanabe K."/>
            <person name="Yokoyama M."/>
            <person name="Yamamoto T."/>
            <person name="Kishimoto S."/>
            <person name="Hirayama Y."/>
        </authorList>
    </citation>
    <scope>NUCLEOTIDE SEQUENCE</scope>
    <source>
        <strain evidence="5">DSM 62482</strain>
    </source>
</reference>
<dbReference type="GO" id="GO:0016491">
    <property type="term" value="F:oxidoreductase activity"/>
    <property type="evidence" value="ECO:0007669"/>
    <property type="project" value="UniProtKB-KW"/>
</dbReference>
<dbReference type="InterPro" id="IPR006094">
    <property type="entry name" value="Oxid_FAD_bind_N"/>
</dbReference>
<dbReference type="SUPFAM" id="SSF56176">
    <property type="entry name" value="FAD-binding/transporter-associated domain-like"/>
    <property type="match status" value="1"/>
</dbReference>
<evidence type="ECO:0000313" key="5">
    <source>
        <dbReference type="EMBL" id="BAZ95824.1"/>
    </source>
</evidence>
<evidence type="ECO:0000259" key="4">
    <source>
        <dbReference type="PROSITE" id="PS51387"/>
    </source>
</evidence>
<dbReference type="InterPro" id="IPR016166">
    <property type="entry name" value="FAD-bd_PCMH"/>
</dbReference>
<feature type="signal peptide" evidence="3">
    <location>
        <begin position="1"/>
        <end position="17"/>
    </location>
</feature>
<dbReference type="AlphaFoldDB" id="A0A218PFZ0"/>
<feature type="domain" description="FAD-binding PCMH-type" evidence="4">
    <location>
        <begin position="112"/>
        <end position="290"/>
    </location>
</feature>
<feature type="chain" id="PRO_5013370081" evidence="3">
    <location>
        <begin position="18"/>
        <end position="558"/>
    </location>
</feature>
<dbReference type="Gene3D" id="3.30.465.10">
    <property type="match status" value="2"/>
</dbReference>
<dbReference type="InterPro" id="IPR016169">
    <property type="entry name" value="FAD-bd_PCMH_sub2"/>
</dbReference>
<evidence type="ECO:0000256" key="3">
    <source>
        <dbReference type="SAM" id="SignalP"/>
    </source>
</evidence>
<dbReference type="Pfam" id="PF08031">
    <property type="entry name" value="BBE"/>
    <property type="match status" value="1"/>
</dbReference>
<dbReference type="Pfam" id="PF01565">
    <property type="entry name" value="FAD_binding_4"/>
    <property type="match status" value="1"/>
</dbReference>
<evidence type="ECO:0000256" key="1">
    <source>
        <dbReference type="ARBA" id="ARBA00005466"/>
    </source>
</evidence>
<accession>A0A218PFZ0</accession>
<proteinExistence type="inferred from homology"/>
<name>A0A218PFZ0_9PLEO</name>
<organism evidence="5">
    <name type="scientific">Curvularia pallescens</name>
    <dbReference type="NCBI Taxonomy" id="318706"/>
    <lineage>
        <taxon>Eukaryota</taxon>
        <taxon>Fungi</taxon>
        <taxon>Dikarya</taxon>
        <taxon>Ascomycota</taxon>
        <taxon>Pezizomycotina</taxon>
        <taxon>Dothideomycetes</taxon>
        <taxon>Pleosporomycetidae</taxon>
        <taxon>Pleosporales</taxon>
        <taxon>Pleosporineae</taxon>
        <taxon>Pleosporaceae</taxon>
        <taxon>Curvularia</taxon>
    </lineage>
</organism>
<dbReference type="InterPro" id="IPR036318">
    <property type="entry name" value="FAD-bd_PCMH-like_sf"/>
</dbReference>
<comment type="similarity">
    <text evidence="1">Belongs to the oxygen-dependent FAD-linked oxidoreductase family.</text>
</comment>
<keyword evidence="3" id="KW-0732">Signal</keyword>
<keyword evidence="2" id="KW-0560">Oxidoreductase</keyword>
<dbReference type="GO" id="GO:0071949">
    <property type="term" value="F:FAD binding"/>
    <property type="evidence" value="ECO:0007669"/>
    <property type="project" value="InterPro"/>
</dbReference>
<sequence length="558" mass="59699">MKVSTITLPLLSSLVNGLVKPETCRCFPGDVCWPSDEQWAALNTTVGGRLIKTVPLGQPCHGSDYDEAECKALASLWKKPTVHINSSSSIQAPIFANASCDPFTSPDKPCLMGNFVHYAVKATGADDIAATISFAEKHNVRLVIRNTAHDYMGRSTGAGGLAIWTHFLKDTEIIDWNDDQYTGKAITIGAGVQGSELQDAIKAAGLVGVTGECPTVGIAGGYVQNGGHSPLATSFGLGADQTLEFKVVTANGKLVTASPSENKDLFWALSGSGAGNYGVVVAVTLKVHPDAQTSGASLTIDASSSESSHVLGLWHKALPSILEAGNMATYYATNTSFVLQSLTGFNRTVQDIQSALSPFLASLASEGISLQPNYTTFDSFHKHYLYYFGPLPEGLFGTAGGDLIGGRFLVRDALEAVGPAINDSLLSKGGMFIGQSMNVTRFESSTRAVHPQWRRAVVMSSYSLPYSFEVPFVDMQAQQDRITQEIMPAIEAVTPDAGAYINEADFQQVGWQNVFYGSNYGRLKQVKEKYDPKGLFWNSIAVGSEGWKVASDGRLCKA</sequence>
<evidence type="ECO:0000256" key="2">
    <source>
        <dbReference type="ARBA" id="ARBA00023002"/>
    </source>
</evidence>